<dbReference type="SMART" id="SM00015">
    <property type="entry name" value="IQ"/>
    <property type="match status" value="4"/>
</dbReference>
<dbReference type="PROSITE" id="PS50096">
    <property type="entry name" value="IQ"/>
    <property type="match status" value="2"/>
</dbReference>
<evidence type="ECO:0000313" key="1">
    <source>
        <dbReference type="EMBL" id="OQR96049.1"/>
    </source>
</evidence>
<dbReference type="OrthoDB" id="78774at2759"/>
<dbReference type="Pfam" id="PF00612">
    <property type="entry name" value="IQ"/>
    <property type="match status" value="3"/>
</dbReference>
<name>A0A1V9ZDJ1_9STRA</name>
<dbReference type="AlphaFoldDB" id="A0A1V9ZDJ1"/>
<comment type="caution">
    <text evidence="1">The sequence shown here is derived from an EMBL/GenBank/DDBJ whole genome shotgun (WGS) entry which is preliminary data.</text>
</comment>
<gene>
    <name evidence="1" type="ORF">THRCLA_22027</name>
</gene>
<sequence length="480" mass="55407">MDESIPCFVGLEESTLAYLNQNRLTTSDVLTTTVTVERKIVPQTNLQSLQDRQLKEKRLKLPPPTAPMTLPVPRKRMNKLLADEKEAFMRELMVDRANREKLETWASTKIQAAFRSFCCRPKAVLSYERKQRTNVIATIRRDLMDMQRLLLHTPYDLNHPSGLPTWRQDVNTQAMSKREAKHRKDRLANAATKIQSVVKRFLARVCFFHLLSRHFDEMLILSTIIIQAAYRGYVVRKQLALQMTILRYQSIVRIQCVVRGVLARERVAILKMERKATLYELQEQPNNFGCPIPQLKQQTTDSKQRLRQRQALVQVHRISHERLNIRRKSVEMSESFDEARKVSLGTFNEMKAALKYSGRGKKITRRRLSHFVVLQSSQEQPLGSLTSASSIEVEKSHRVSTTLDLFNEVGTAPTSVDSTKTSTLPPKAIKDGPLYDDITLYQMYKEELTKQNGHHRRQTQFESNSEQAKRSAVSKVSLVF</sequence>
<dbReference type="EMBL" id="JNBS01001991">
    <property type="protein sequence ID" value="OQR96049.1"/>
    <property type="molecule type" value="Genomic_DNA"/>
</dbReference>
<dbReference type="Proteomes" id="UP000243217">
    <property type="component" value="Unassembled WGS sequence"/>
</dbReference>
<accession>A0A1V9ZDJ1</accession>
<evidence type="ECO:0000313" key="2">
    <source>
        <dbReference type="Proteomes" id="UP000243217"/>
    </source>
</evidence>
<reference evidence="1 2" key="1">
    <citation type="journal article" date="2014" name="Genome Biol. Evol.">
        <title>The secreted proteins of Achlya hypogyna and Thraustotheca clavata identify the ancestral oomycete secretome and reveal gene acquisitions by horizontal gene transfer.</title>
        <authorList>
            <person name="Misner I."/>
            <person name="Blouin N."/>
            <person name="Leonard G."/>
            <person name="Richards T.A."/>
            <person name="Lane C.E."/>
        </authorList>
    </citation>
    <scope>NUCLEOTIDE SEQUENCE [LARGE SCALE GENOMIC DNA]</scope>
    <source>
        <strain evidence="1 2">ATCC 34112</strain>
    </source>
</reference>
<dbReference type="InterPro" id="IPR000048">
    <property type="entry name" value="IQ_motif_EF-hand-BS"/>
</dbReference>
<dbReference type="CDD" id="cd23767">
    <property type="entry name" value="IQCD"/>
    <property type="match status" value="1"/>
</dbReference>
<dbReference type="Gene3D" id="1.20.5.190">
    <property type="match status" value="2"/>
</dbReference>
<proteinExistence type="predicted"/>
<protein>
    <submittedName>
        <fullName evidence="1">Uncharacterized protein</fullName>
    </submittedName>
</protein>
<organism evidence="1 2">
    <name type="scientific">Thraustotheca clavata</name>
    <dbReference type="NCBI Taxonomy" id="74557"/>
    <lineage>
        <taxon>Eukaryota</taxon>
        <taxon>Sar</taxon>
        <taxon>Stramenopiles</taxon>
        <taxon>Oomycota</taxon>
        <taxon>Saprolegniomycetes</taxon>
        <taxon>Saprolegniales</taxon>
        <taxon>Achlyaceae</taxon>
        <taxon>Thraustotheca</taxon>
    </lineage>
</organism>
<keyword evidence="2" id="KW-1185">Reference proteome</keyword>